<dbReference type="EMBL" id="JAQIPB010000003">
    <property type="protein sequence ID" value="MDA7416765.1"/>
    <property type="molecule type" value="Genomic_DNA"/>
</dbReference>
<organism evidence="1 2">
    <name type="scientific">Xenophilus arseniciresistens</name>
    <dbReference type="NCBI Taxonomy" id="1283306"/>
    <lineage>
        <taxon>Bacteria</taxon>
        <taxon>Pseudomonadati</taxon>
        <taxon>Pseudomonadota</taxon>
        <taxon>Betaproteobacteria</taxon>
        <taxon>Burkholderiales</taxon>
        <taxon>Comamonadaceae</taxon>
        <taxon>Xenophilus</taxon>
    </lineage>
</organism>
<comment type="caution">
    <text evidence="1">The sequence shown here is derived from an EMBL/GenBank/DDBJ whole genome shotgun (WGS) entry which is preliminary data.</text>
</comment>
<evidence type="ECO:0000313" key="1">
    <source>
        <dbReference type="EMBL" id="MDA7416765.1"/>
    </source>
</evidence>
<accession>A0AAE3SZR3</accession>
<dbReference type="Proteomes" id="UP001212602">
    <property type="component" value="Unassembled WGS sequence"/>
</dbReference>
<dbReference type="RefSeq" id="WP_271427996.1">
    <property type="nucleotide sequence ID" value="NZ_JAQIPB010000003.1"/>
</dbReference>
<keyword evidence="2" id="KW-1185">Reference proteome</keyword>
<name>A0AAE3SZR3_9BURK</name>
<evidence type="ECO:0000313" key="2">
    <source>
        <dbReference type="Proteomes" id="UP001212602"/>
    </source>
</evidence>
<proteinExistence type="predicted"/>
<gene>
    <name evidence="1" type="ORF">PGB34_10355</name>
</gene>
<reference evidence="1" key="1">
    <citation type="submission" date="2023-01" db="EMBL/GenBank/DDBJ databases">
        <title>Xenophilus mangrovi sp. nov., isolated from soil of Mangrove nature reserve.</title>
        <authorList>
            <person name="Xu S."/>
            <person name="Liu Z."/>
            <person name="Xu Y."/>
        </authorList>
    </citation>
    <scope>NUCLEOTIDE SEQUENCE</scope>
    <source>
        <strain evidence="1">YW8</strain>
    </source>
</reference>
<dbReference type="AlphaFoldDB" id="A0AAE3SZR3"/>
<sequence>MSVLNAPAPWPSAACTALLWAAAAGSVVFWGLRLAAPAEASLPPVAAAAPLQTDAAAVASLLGAPGAAAPASRPQVDPASRFRLLGVVADDRGSGAALLAVDGKPARPFRAGAALGDGYVLQAVEGRSARIGVAGSPAAPIVLELPALAQARNAPPRGAAVLSND</sequence>
<protein>
    <submittedName>
        <fullName evidence="1">General secretion pathway protein C</fullName>
    </submittedName>
</protein>